<dbReference type="Pfam" id="PF00535">
    <property type="entry name" value="Glycos_transf_2"/>
    <property type="match status" value="1"/>
</dbReference>
<feature type="domain" description="Glycosyltransferase 2-like" evidence="1">
    <location>
        <begin position="4"/>
        <end position="109"/>
    </location>
</feature>
<sequence>MRISVVIPNYNYAGFLPFAIDSLLNQSTMVDEIIVVDDGSTDGSRDVINSYGDKIISIFQENAGQAAAISAGFERATGDIICLLDSDDVFFTDKIRILKDLYQGNEKAGWIFHDLLHIQADELAGFKYPVINNLNNIKRIDERKAMTNGSSGYDAPATSGLSFRKSFIAPLFPLPAAKSIYISDHYIKFYALAKGPGIHIGQDLGGQIIHGGNLYTGKNAVATRARIFVNTGYYLFLKMPGIKRFCTNLIIEGLVSAKQAEISNQVEILAGQYLKFLSPVELLYLKLKIAVKLILRNIH</sequence>
<dbReference type="CDD" id="cd00761">
    <property type="entry name" value="Glyco_tranf_GTA_type"/>
    <property type="match status" value="1"/>
</dbReference>
<evidence type="ECO:0000259" key="1">
    <source>
        <dbReference type="Pfam" id="PF00535"/>
    </source>
</evidence>
<keyword evidence="2" id="KW-0808">Transferase</keyword>
<protein>
    <submittedName>
        <fullName evidence="2">Glucosyl transferase</fullName>
    </submittedName>
</protein>
<dbReference type="PANTHER" id="PTHR22916">
    <property type="entry name" value="GLYCOSYLTRANSFERASE"/>
    <property type="match status" value="1"/>
</dbReference>
<evidence type="ECO:0000313" key="3">
    <source>
        <dbReference type="Proteomes" id="UP000249739"/>
    </source>
</evidence>
<gene>
    <name evidence="2" type="ORF">DI586_05550</name>
</gene>
<dbReference type="SUPFAM" id="SSF53448">
    <property type="entry name" value="Nucleotide-diphospho-sugar transferases"/>
    <property type="match status" value="1"/>
</dbReference>
<comment type="caution">
    <text evidence="2">The sequence shown here is derived from an EMBL/GenBank/DDBJ whole genome shotgun (WGS) entry which is preliminary data.</text>
</comment>
<accession>A0A2W5FPY8</accession>
<dbReference type="Proteomes" id="UP000249739">
    <property type="component" value="Unassembled WGS sequence"/>
</dbReference>
<name>A0A2W5FPY8_9BACT</name>
<organism evidence="2 3">
    <name type="scientific">Micavibrio aeruginosavorus</name>
    <dbReference type="NCBI Taxonomy" id="349221"/>
    <lineage>
        <taxon>Bacteria</taxon>
        <taxon>Pseudomonadati</taxon>
        <taxon>Bdellovibrionota</taxon>
        <taxon>Bdellovibrionia</taxon>
        <taxon>Bdellovibrionales</taxon>
        <taxon>Pseudobdellovibrionaceae</taxon>
        <taxon>Micavibrio</taxon>
    </lineage>
</organism>
<dbReference type="EMBL" id="QFOT01000047">
    <property type="protein sequence ID" value="PZP55867.1"/>
    <property type="molecule type" value="Genomic_DNA"/>
</dbReference>
<reference evidence="2 3" key="1">
    <citation type="submission" date="2017-08" db="EMBL/GenBank/DDBJ databases">
        <title>Infants hospitalized years apart are colonized by the same room-sourced microbial strains.</title>
        <authorList>
            <person name="Brooks B."/>
            <person name="Olm M.R."/>
            <person name="Firek B.A."/>
            <person name="Baker R."/>
            <person name="Thomas B.C."/>
            <person name="Morowitz M.J."/>
            <person name="Banfield J.F."/>
        </authorList>
    </citation>
    <scope>NUCLEOTIDE SEQUENCE [LARGE SCALE GENOMIC DNA]</scope>
    <source>
        <strain evidence="2">S2_006_000_R2_64</strain>
    </source>
</reference>
<dbReference type="PANTHER" id="PTHR22916:SF3">
    <property type="entry name" value="UDP-GLCNAC:BETAGAL BETA-1,3-N-ACETYLGLUCOSAMINYLTRANSFERASE-LIKE PROTEIN 1"/>
    <property type="match status" value="1"/>
</dbReference>
<evidence type="ECO:0000313" key="2">
    <source>
        <dbReference type="EMBL" id="PZP55867.1"/>
    </source>
</evidence>
<dbReference type="GO" id="GO:0016758">
    <property type="term" value="F:hexosyltransferase activity"/>
    <property type="evidence" value="ECO:0007669"/>
    <property type="project" value="UniProtKB-ARBA"/>
</dbReference>
<dbReference type="Gene3D" id="3.90.550.10">
    <property type="entry name" value="Spore Coat Polysaccharide Biosynthesis Protein SpsA, Chain A"/>
    <property type="match status" value="1"/>
</dbReference>
<dbReference type="InterPro" id="IPR029044">
    <property type="entry name" value="Nucleotide-diphossugar_trans"/>
</dbReference>
<dbReference type="InterPro" id="IPR001173">
    <property type="entry name" value="Glyco_trans_2-like"/>
</dbReference>
<proteinExistence type="predicted"/>
<dbReference type="AlphaFoldDB" id="A0A2W5FPY8"/>